<dbReference type="OrthoDB" id="6636823at2"/>
<evidence type="ECO:0008006" key="3">
    <source>
        <dbReference type="Google" id="ProtNLM"/>
    </source>
</evidence>
<dbReference type="InterPro" id="IPR025346">
    <property type="entry name" value="DUF4250"/>
</dbReference>
<comment type="caution">
    <text evidence="1">The sequence shown here is derived from an EMBL/GenBank/DDBJ whole genome shotgun (WGS) entry which is preliminary data.</text>
</comment>
<name>A0A1S2D705_AERSO</name>
<dbReference type="RefSeq" id="WP_042023764.1">
    <property type="nucleotide sequence ID" value="NZ_CDBW01000044.1"/>
</dbReference>
<sequence>MDLKKFATMDVNMLLSLVNMQLRDRYDDLDDLCKAQEIDQAALEARLASGDFHYQPTQKQFR</sequence>
<proteinExistence type="predicted"/>
<evidence type="ECO:0000313" key="1">
    <source>
        <dbReference type="EMBL" id="OHY96716.1"/>
    </source>
</evidence>
<accession>A0A1S2D705</accession>
<dbReference type="Pfam" id="PF14056">
    <property type="entry name" value="DUF4250"/>
    <property type="match status" value="1"/>
</dbReference>
<dbReference type="GeneID" id="58924074"/>
<reference evidence="1 2" key="1">
    <citation type="submission" date="2016-09" db="EMBL/GenBank/DDBJ databases">
        <title>Draft Genome Sequence of Aeromonas sobria Strain 08005, Isolated from Sick Rana catesbeiana.</title>
        <authorList>
            <person name="Yang Q."/>
        </authorList>
    </citation>
    <scope>NUCLEOTIDE SEQUENCE [LARGE SCALE GENOMIC DNA]</scope>
    <source>
        <strain evidence="1 2">08005</strain>
    </source>
</reference>
<gene>
    <name evidence="1" type="ORF">BJD16_00165</name>
</gene>
<protein>
    <recommendedName>
        <fullName evidence="3">DUF4250 domain-containing protein</fullName>
    </recommendedName>
</protein>
<evidence type="ECO:0000313" key="2">
    <source>
        <dbReference type="Proteomes" id="UP000179934"/>
    </source>
</evidence>
<dbReference type="STRING" id="646.BJD16_00165"/>
<dbReference type="Proteomes" id="UP000179934">
    <property type="component" value="Unassembled WGS sequence"/>
</dbReference>
<dbReference type="EMBL" id="MKFU01000001">
    <property type="protein sequence ID" value="OHY96716.1"/>
    <property type="molecule type" value="Genomic_DNA"/>
</dbReference>
<dbReference type="AlphaFoldDB" id="A0A1S2D705"/>
<organism evidence="1 2">
    <name type="scientific">Aeromonas sobria</name>
    <dbReference type="NCBI Taxonomy" id="646"/>
    <lineage>
        <taxon>Bacteria</taxon>
        <taxon>Pseudomonadati</taxon>
        <taxon>Pseudomonadota</taxon>
        <taxon>Gammaproteobacteria</taxon>
        <taxon>Aeromonadales</taxon>
        <taxon>Aeromonadaceae</taxon>
        <taxon>Aeromonas</taxon>
    </lineage>
</organism>